<feature type="transmembrane region" description="Helical" evidence="9">
    <location>
        <begin position="322"/>
        <end position="340"/>
    </location>
</feature>
<dbReference type="Pfam" id="PF01490">
    <property type="entry name" value="Aa_trans"/>
    <property type="match status" value="1"/>
</dbReference>
<dbReference type="GO" id="GO:0015179">
    <property type="term" value="F:L-amino acid transmembrane transporter activity"/>
    <property type="evidence" value="ECO:0007669"/>
    <property type="project" value="TreeGrafter"/>
</dbReference>
<protein>
    <recommendedName>
        <fullName evidence="10">Amino acid transporter transmembrane domain-containing protein</fullName>
    </recommendedName>
</protein>
<feature type="transmembrane region" description="Helical" evidence="9">
    <location>
        <begin position="384"/>
        <end position="403"/>
    </location>
</feature>
<dbReference type="InterPro" id="IPR013057">
    <property type="entry name" value="AA_transpt_TM"/>
</dbReference>
<dbReference type="Proteomes" id="UP001054902">
    <property type="component" value="Unassembled WGS sequence"/>
</dbReference>
<feature type="transmembrane region" description="Helical" evidence="9">
    <location>
        <begin position="424"/>
        <end position="441"/>
    </location>
</feature>
<evidence type="ECO:0000313" key="12">
    <source>
        <dbReference type="Proteomes" id="UP001054902"/>
    </source>
</evidence>
<comment type="similarity">
    <text evidence="2">Belongs to the amino acid/polyamine transporter 2 family.</text>
</comment>
<evidence type="ECO:0000256" key="1">
    <source>
        <dbReference type="ARBA" id="ARBA00004141"/>
    </source>
</evidence>
<evidence type="ECO:0000256" key="2">
    <source>
        <dbReference type="ARBA" id="ARBA00008066"/>
    </source>
</evidence>
<dbReference type="GO" id="GO:0016020">
    <property type="term" value="C:membrane"/>
    <property type="evidence" value="ECO:0007669"/>
    <property type="project" value="UniProtKB-SubCell"/>
</dbReference>
<reference evidence="11 12" key="1">
    <citation type="journal article" date="2021" name="Sci. Rep.">
        <title>The genome of the diatom Chaetoceros tenuissimus carries an ancient integrated fragment of an extant virus.</title>
        <authorList>
            <person name="Hongo Y."/>
            <person name="Kimura K."/>
            <person name="Takaki Y."/>
            <person name="Yoshida Y."/>
            <person name="Baba S."/>
            <person name="Kobayashi G."/>
            <person name="Nagasaki K."/>
            <person name="Hano T."/>
            <person name="Tomaru Y."/>
        </authorList>
    </citation>
    <scope>NUCLEOTIDE SEQUENCE [LARGE SCALE GENOMIC DNA]</scope>
    <source>
        <strain evidence="11 12">NIES-3715</strain>
    </source>
</reference>
<comment type="subcellular location">
    <subcellularLocation>
        <location evidence="1">Membrane</location>
        <topology evidence="1">Multi-pass membrane protein</topology>
    </subcellularLocation>
</comment>
<dbReference type="EMBL" id="BLLK01000047">
    <property type="protein sequence ID" value="GFH54558.1"/>
    <property type="molecule type" value="Genomic_DNA"/>
</dbReference>
<evidence type="ECO:0000256" key="5">
    <source>
        <dbReference type="ARBA" id="ARBA00022970"/>
    </source>
</evidence>
<evidence type="ECO:0000256" key="9">
    <source>
        <dbReference type="SAM" id="Phobius"/>
    </source>
</evidence>
<evidence type="ECO:0000256" key="6">
    <source>
        <dbReference type="ARBA" id="ARBA00022989"/>
    </source>
</evidence>
<keyword evidence="7 9" id="KW-0472">Membrane</keyword>
<dbReference type="PANTHER" id="PTHR22950:SF458">
    <property type="entry name" value="SODIUM-COUPLED NEUTRAL AMINO ACID TRANSPORTER 11-RELATED"/>
    <property type="match status" value="1"/>
</dbReference>
<evidence type="ECO:0000256" key="3">
    <source>
        <dbReference type="ARBA" id="ARBA00022448"/>
    </source>
</evidence>
<feature type="transmembrane region" description="Helical" evidence="9">
    <location>
        <begin position="516"/>
        <end position="539"/>
    </location>
</feature>
<feature type="transmembrane region" description="Helical" evidence="9">
    <location>
        <begin position="666"/>
        <end position="687"/>
    </location>
</feature>
<keyword evidence="4 9" id="KW-0812">Transmembrane</keyword>
<sequence length="690" mass="75019">MSKNGGLQSEDFDSSLHDSINIELNATTLRDHLSNVSSRPPRPDSPFFKPSRVKKATLIKSISTPNGTHVETREERILRSQSGATDEFEKKSSVIGTIANLINCIVGAGIVGIPYALNKTGLLTGLILIFSVALLTDKSLRLLIETGKHASVQSYETLMEAAFGRPGFVFISINMFLMSYGAMVAYLLVLKDTIPTAVFGIPDTDHQGKSFVLLVSSLAIILPLAMQRDMADLAKTSTLSVVFDLIMVVIVSLCSPVKESLESIGGVQALTSWDYNFRPSTLFVGLGVLSFAFVCQDSSFIIAGSLKRPTKERWGTVTRSSLLTCALLATLIGLTGFLGFPDDTQGNILNNFINSDTKNKIAYGFLPVEKATTIARTLVGMTMFTVYPLASYVARHVLVVLLFQGRQAHEGDDHTVLARRDRRVILTLGLYLAAIAPAIMFNDTGIVLAITGAVAGSCLSYIGPGAVYLGIHGQYFLENIACWDVSSSEQALLMNYPTKIRRPGMLSSYLGSDDSVGLIATMFTMFLWYSSLMPLWCFIAKLGKDNFEKQQMEQLEKSPVPNRRLGKIINHSKQGGISQKSDKQDQIYPTSQPFVATMPLRKAHSLDNKPVTLEDQPLLANTSTLIPPSGHNKATYGTNSDSTYASTDDEFVEDDPQDGTPSVADYLLAISYILLGIIALCAGLVSITQP</sequence>
<feature type="compositionally biased region" description="Polar residues" evidence="8">
    <location>
        <begin position="635"/>
        <end position="646"/>
    </location>
</feature>
<evidence type="ECO:0000313" key="11">
    <source>
        <dbReference type="EMBL" id="GFH54558.1"/>
    </source>
</evidence>
<evidence type="ECO:0000256" key="4">
    <source>
        <dbReference type="ARBA" id="ARBA00022692"/>
    </source>
</evidence>
<feature type="domain" description="Amino acid transporter transmembrane" evidence="10">
    <location>
        <begin position="91"/>
        <end position="473"/>
    </location>
</feature>
<evidence type="ECO:0000259" key="10">
    <source>
        <dbReference type="Pfam" id="PF01490"/>
    </source>
</evidence>
<keyword evidence="3" id="KW-0813">Transport</keyword>
<comment type="caution">
    <text evidence="11">The sequence shown here is derived from an EMBL/GenBank/DDBJ whole genome shotgun (WGS) entry which is preliminary data.</text>
</comment>
<accession>A0AAD3H947</accession>
<gene>
    <name evidence="11" type="ORF">CTEN210_11034</name>
</gene>
<proteinExistence type="inferred from homology"/>
<dbReference type="AlphaFoldDB" id="A0AAD3H947"/>
<feature type="transmembrane region" description="Helical" evidence="9">
    <location>
        <begin position="98"/>
        <end position="117"/>
    </location>
</feature>
<evidence type="ECO:0000256" key="7">
    <source>
        <dbReference type="ARBA" id="ARBA00023136"/>
    </source>
</evidence>
<organism evidence="11 12">
    <name type="scientific">Chaetoceros tenuissimus</name>
    <dbReference type="NCBI Taxonomy" id="426638"/>
    <lineage>
        <taxon>Eukaryota</taxon>
        <taxon>Sar</taxon>
        <taxon>Stramenopiles</taxon>
        <taxon>Ochrophyta</taxon>
        <taxon>Bacillariophyta</taxon>
        <taxon>Coscinodiscophyceae</taxon>
        <taxon>Chaetocerotophycidae</taxon>
        <taxon>Chaetocerotales</taxon>
        <taxon>Chaetocerotaceae</taxon>
        <taxon>Chaetoceros</taxon>
    </lineage>
</organism>
<dbReference type="PANTHER" id="PTHR22950">
    <property type="entry name" value="AMINO ACID TRANSPORTER"/>
    <property type="match status" value="1"/>
</dbReference>
<keyword evidence="6 9" id="KW-1133">Transmembrane helix</keyword>
<keyword evidence="12" id="KW-1185">Reference proteome</keyword>
<feature type="transmembrane region" description="Helical" evidence="9">
    <location>
        <begin position="168"/>
        <end position="190"/>
    </location>
</feature>
<feature type="transmembrane region" description="Helical" evidence="9">
    <location>
        <begin position="210"/>
        <end position="226"/>
    </location>
</feature>
<feature type="transmembrane region" description="Helical" evidence="9">
    <location>
        <begin position="282"/>
        <end position="302"/>
    </location>
</feature>
<name>A0AAD3H947_9STRA</name>
<feature type="region of interest" description="Disordered" evidence="8">
    <location>
        <begin position="629"/>
        <end position="657"/>
    </location>
</feature>
<feature type="compositionally biased region" description="Acidic residues" evidence="8">
    <location>
        <begin position="647"/>
        <end position="657"/>
    </location>
</feature>
<keyword evidence="5" id="KW-0029">Amino-acid transport</keyword>
<evidence type="ECO:0000256" key="8">
    <source>
        <dbReference type="SAM" id="MobiDB-lite"/>
    </source>
</evidence>